<dbReference type="InterPro" id="IPR002575">
    <property type="entry name" value="Aminoglycoside_PTrfase"/>
</dbReference>
<dbReference type="GO" id="GO:0016740">
    <property type="term" value="F:transferase activity"/>
    <property type="evidence" value="ECO:0007669"/>
    <property type="project" value="UniProtKB-KW"/>
</dbReference>
<dbReference type="Gene3D" id="3.90.1200.10">
    <property type="match status" value="1"/>
</dbReference>
<evidence type="ECO:0000259" key="1">
    <source>
        <dbReference type="Pfam" id="PF01636"/>
    </source>
</evidence>
<accession>A0A437KDI6</accession>
<dbReference type="InterPro" id="IPR011009">
    <property type="entry name" value="Kinase-like_dom_sf"/>
</dbReference>
<dbReference type="RefSeq" id="WP_127737309.1">
    <property type="nucleotide sequence ID" value="NZ_CAJCKN010000051.1"/>
</dbReference>
<dbReference type="SUPFAM" id="SSF56112">
    <property type="entry name" value="Protein kinase-like (PK-like)"/>
    <property type="match status" value="1"/>
</dbReference>
<dbReference type="AlphaFoldDB" id="A0A437KDI6"/>
<feature type="domain" description="Aminoglycoside phosphotransferase" evidence="1">
    <location>
        <begin position="113"/>
        <end position="240"/>
    </location>
</feature>
<comment type="caution">
    <text evidence="2">The sequence shown here is derived from an EMBL/GenBank/DDBJ whole genome shotgun (WGS) entry which is preliminary data.</text>
</comment>
<keyword evidence="3" id="KW-1185">Reference proteome</keyword>
<sequence length="323" mass="38563">MKFNNRGDDNSVYRLLSLLQTKLPYPVKELKRIRKQVYLVITDYNWLILKEFPSYKKLKIQEAFTNSLHYEGFQATYRFFSFDQDPIIIDNCIYGCIEYIPGSLKPFSYGEKESRQEALVLLGQYYECTEKLVDAYQYVLPHFDIYEKWTERSKQFKANLPVAAPFIKKNLLQELTSWMDWTLYQLEKEKANMANEKKVILHGDVAHHNFIRGLNGHLYLIDFDLISIGPRSMDYLQFANRILPVIGWSHSQLQKMNLLQPFLHERSFLIGLAFPTDILREWNRLIRQNKMENDLAREHVVELTEQQFSKRRKFVYKMMKLTD</sequence>
<gene>
    <name evidence="2" type="ORF">EM808_06170</name>
</gene>
<keyword evidence="2" id="KW-0808">Transferase</keyword>
<dbReference type="EMBL" id="RZTZ01000002">
    <property type="protein sequence ID" value="RVT65095.1"/>
    <property type="molecule type" value="Genomic_DNA"/>
</dbReference>
<evidence type="ECO:0000313" key="3">
    <source>
        <dbReference type="Proteomes" id="UP000288024"/>
    </source>
</evidence>
<organism evidence="2 3">
    <name type="scientific">Niallia taxi</name>
    <dbReference type="NCBI Taxonomy" id="2499688"/>
    <lineage>
        <taxon>Bacteria</taxon>
        <taxon>Bacillati</taxon>
        <taxon>Bacillota</taxon>
        <taxon>Bacilli</taxon>
        <taxon>Bacillales</taxon>
        <taxon>Bacillaceae</taxon>
        <taxon>Niallia</taxon>
    </lineage>
</organism>
<dbReference type="GeneID" id="87616127"/>
<name>A0A437KDI6_9BACI</name>
<proteinExistence type="predicted"/>
<protein>
    <submittedName>
        <fullName evidence="2">Aminoglycoside phosphotransferase</fullName>
    </submittedName>
</protein>
<dbReference type="Pfam" id="PF01636">
    <property type="entry name" value="APH"/>
    <property type="match status" value="1"/>
</dbReference>
<reference evidence="2 3" key="1">
    <citation type="submission" date="2019-01" db="EMBL/GenBank/DDBJ databases">
        <title>Bacillus sp. M5HDSG1-1, whole genome shotgun sequence.</title>
        <authorList>
            <person name="Tuo L."/>
        </authorList>
    </citation>
    <scope>NUCLEOTIDE SEQUENCE [LARGE SCALE GENOMIC DNA]</scope>
    <source>
        <strain evidence="2 3">M5HDSG1-1</strain>
    </source>
</reference>
<evidence type="ECO:0000313" key="2">
    <source>
        <dbReference type="EMBL" id="RVT65095.1"/>
    </source>
</evidence>
<dbReference type="Proteomes" id="UP000288024">
    <property type="component" value="Unassembled WGS sequence"/>
</dbReference>